<organism evidence="2 3">
    <name type="scientific">Streptomyces rubrogriseus</name>
    <dbReference type="NCBI Taxonomy" id="194673"/>
    <lineage>
        <taxon>Bacteria</taxon>
        <taxon>Bacillati</taxon>
        <taxon>Actinomycetota</taxon>
        <taxon>Actinomycetes</taxon>
        <taxon>Kitasatosporales</taxon>
        <taxon>Streptomycetaceae</taxon>
        <taxon>Streptomyces</taxon>
        <taxon>Streptomyces violaceoruber group</taxon>
    </lineage>
</organism>
<accession>A0A6G3TB36</accession>
<keyword evidence="1" id="KW-0812">Transmembrane</keyword>
<evidence type="ECO:0000313" key="3">
    <source>
        <dbReference type="Proteomes" id="UP000475666"/>
    </source>
</evidence>
<reference evidence="2 3" key="1">
    <citation type="submission" date="2020-01" db="EMBL/GenBank/DDBJ databases">
        <title>Insect and environment-associated Actinomycetes.</title>
        <authorList>
            <person name="Currrie C."/>
            <person name="Chevrette M."/>
            <person name="Carlson C."/>
            <person name="Stubbendieck R."/>
            <person name="Wendt-Pienkowski E."/>
        </authorList>
    </citation>
    <scope>NUCLEOTIDE SEQUENCE [LARGE SCALE GENOMIC DNA]</scope>
    <source>
        <strain evidence="2 3">SID7739</strain>
    </source>
</reference>
<name>A0A6G3TB36_9ACTN</name>
<feature type="transmembrane region" description="Helical" evidence="1">
    <location>
        <begin position="20"/>
        <end position="40"/>
    </location>
</feature>
<evidence type="ECO:0000256" key="1">
    <source>
        <dbReference type="SAM" id="Phobius"/>
    </source>
</evidence>
<dbReference type="AlphaFoldDB" id="A0A6G3TB36"/>
<sequence length="63" mass="6765">MSVLLTVLESVLQEAATLSAATGLAYTGGVVTVAASSVLLRDPQRRRDARATLRILVRRGEKR</sequence>
<protein>
    <submittedName>
        <fullName evidence="2">Uncharacterized protein</fullName>
    </submittedName>
</protein>
<keyword evidence="1" id="KW-0472">Membrane</keyword>
<proteinExistence type="predicted"/>
<dbReference type="EMBL" id="JAAGMQ010000348">
    <property type="protein sequence ID" value="NEC33959.1"/>
    <property type="molecule type" value="Genomic_DNA"/>
</dbReference>
<dbReference type="GeneID" id="91389406"/>
<comment type="caution">
    <text evidence="2">The sequence shown here is derived from an EMBL/GenBank/DDBJ whole genome shotgun (WGS) entry which is preliminary data.</text>
</comment>
<dbReference type="Proteomes" id="UP000475666">
    <property type="component" value="Unassembled WGS sequence"/>
</dbReference>
<evidence type="ECO:0000313" key="2">
    <source>
        <dbReference type="EMBL" id="NEC33959.1"/>
    </source>
</evidence>
<dbReference type="RefSeq" id="WP_164273729.1">
    <property type="nucleotide sequence ID" value="NZ_JAAGMQ010000348.1"/>
</dbReference>
<keyword evidence="1" id="KW-1133">Transmembrane helix</keyword>
<gene>
    <name evidence="2" type="ORF">G3I66_12355</name>
</gene>